<dbReference type="PANTHER" id="PTHR10815">
    <property type="entry name" value="METHYLATED-DNA--PROTEIN-CYSTEINE METHYLTRANSFERASE"/>
    <property type="match status" value="1"/>
</dbReference>
<dbReference type="InterPro" id="IPR036217">
    <property type="entry name" value="MethylDNA_cys_MeTrfase_DNAb"/>
</dbReference>
<evidence type="ECO:0000256" key="5">
    <source>
        <dbReference type="ARBA" id="ARBA00022679"/>
    </source>
</evidence>
<name>A0A7T5EJ26_9BACL</name>
<evidence type="ECO:0000259" key="10">
    <source>
        <dbReference type="Pfam" id="PF02870"/>
    </source>
</evidence>
<evidence type="ECO:0000313" key="11">
    <source>
        <dbReference type="EMBL" id="QQE73493.1"/>
    </source>
</evidence>
<dbReference type="EMBL" id="CP066308">
    <property type="protein sequence ID" value="QQE73493.1"/>
    <property type="molecule type" value="Genomic_DNA"/>
</dbReference>
<dbReference type="NCBIfam" id="TIGR00589">
    <property type="entry name" value="ogt"/>
    <property type="match status" value="1"/>
</dbReference>
<dbReference type="SUPFAM" id="SSF46767">
    <property type="entry name" value="Methylated DNA-protein cysteine methyltransferase, C-terminal domain"/>
    <property type="match status" value="1"/>
</dbReference>
<evidence type="ECO:0000256" key="3">
    <source>
        <dbReference type="ARBA" id="ARBA00011918"/>
    </source>
</evidence>
<organism evidence="11 13">
    <name type="scientific">Brevibacillus composti</name>
    <dbReference type="NCBI Taxonomy" id="2796470"/>
    <lineage>
        <taxon>Bacteria</taxon>
        <taxon>Bacillati</taxon>
        <taxon>Bacillota</taxon>
        <taxon>Bacilli</taxon>
        <taxon>Bacillales</taxon>
        <taxon>Paenibacillaceae</taxon>
        <taxon>Brevibacillus</taxon>
    </lineage>
</organism>
<evidence type="ECO:0000256" key="2">
    <source>
        <dbReference type="ARBA" id="ARBA00008711"/>
    </source>
</evidence>
<dbReference type="EMBL" id="CP073708">
    <property type="protein sequence ID" value="QUO40575.1"/>
    <property type="molecule type" value="Genomic_DNA"/>
</dbReference>
<dbReference type="Proteomes" id="UP000677234">
    <property type="component" value="Chromosome"/>
</dbReference>
<keyword evidence="7" id="KW-0234">DNA repair</keyword>
<comment type="catalytic activity">
    <reaction evidence="8">
        <text>a 6-O-methyl-2'-deoxyguanosine in DNA + L-cysteinyl-[protein] = S-methyl-L-cysteinyl-[protein] + a 2'-deoxyguanosine in DNA</text>
        <dbReference type="Rhea" id="RHEA:24000"/>
        <dbReference type="Rhea" id="RHEA-COMP:10131"/>
        <dbReference type="Rhea" id="RHEA-COMP:10132"/>
        <dbReference type="Rhea" id="RHEA-COMP:11367"/>
        <dbReference type="Rhea" id="RHEA-COMP:11368"/>
        <dbReference type="ChEBI" id="CHEBI:29950"/>
        <dbReference type="ChEBI" id="CHEBI:82612"/>
        <dbReference type="ChEBI" id="CHEBI:85445"/>
        <dbReference type="ChEBI" id="CHEBI:85448"/>
        <dbReference type="EC" id="2.1.1.63"/>
    </reaction>
</comment>
<dbReference type="Gene3D" id="3.30.160.70">
    <property type="entry name" value="Methylated DNA-protein cysteine methyltransferase domain"/>
    <property type="match status" value="1"/>
</dbReference>
<sequence>MRNHANSPIYWTVLTHEEWTIHLAATENGLCYVGSPNRPFAEMEAWAAARFAGCTWVRDDEKLRPYAAELLQYLQGERKSFTLPLDHRGTPFQAAVWAALCRIPYGQTTSYSAIAKEIQKPAASRAVGAAIGANPLLILVPCHRVIGKDGKLTGYRGGLAVKTKLLQMERNP</sequence>
<dbReference type="RefSeq" id="WP_198827101.1">
    <property type="nucleotide sequence ID" value="NZ_CP066308.1"/>
</dbReference>
<dbReference type="GO" id="GO:0003908">
    <property type="term" value="F:methylated-DNA-[protein]-cysteine S-methyltransferase activity"/>
    <property type="evidence" value="ECO:0007669"/>
    <property type="project" value="UniProtKB-EC"/>
</dbReference>
<keyword evidence="6" id="KW-0227">DNA damage</keyword>
<evidence type="ECO:0000256" key="4">
    <source>
        <dbReference type="ARBA" id="ARBA00022603"/>
    </source>
</evidence>
<comment type="similarity">
    <text evidence="2">Belongs to the MGMT family.</text>
</comment>
<evidence type="ECO:0000313" key="12">
    <source>
        <dbReference type="EMBL" id="QUO40575.1"/>
    </source>
</evidence>
<dbReference type="AlphaFoldDB" id="A0A7T5EJ26"/>
<evidence type="ECO:0000313" key="14">
    <source>
        <dbReference type="Proteomes" id="UP000677234"/>
    </source>
</evidence>
<proteinExistence type="inferred from homology"/>
<evidence type="ECO:0000259" key="9">
    <source>
        <dbReference type="Pfam" id="PF01035"/>
    </source>
</evidence>
<dbReference type="Pfam" id="PF01035">
    <property type="entry name" value="DNA_binding_1"/>
    <property type="match status" value="1"/>
</dbReference>
<dbReference type="PROSITE" id="PS00374">
    <property type="entry name" value="MGMT"/>
    <property type="match status" value="1"/>
</dbReference>
<dbReference type="SUPFAM" id="SSF53155">
    <property type="entry name" value="Methylated DNA-protein cysteine methyltransferase domain"/>
    <property type="match status" value="1"/>
</dbReference>
<feature type="domain" description="Methylguanine DNA methyltransferase ribonuclease-like" evidence="10">
    <location>
        <begin position="9"/>
        <end position="86"/>
    </location>
</feature>
<dbReference type="InterPro" id="IPR036631">
    <property type="entry name" value="MGMT_N_sf"/>
</dbReference>
<dbReference type="InterPro" id="IPR008332">
    <property type="entry name" value="MethylG_MeTrfase_N"/>
</dbReference>
<evidence type="ECO:0000256" key="6">
    <source>
        <dbReference type="ARBA" id="ARBA00022763"/>
    </source>
</evidence>
<comment type="catalytic activity">
    <reaction evidence="1">
        <text>a 4-O-methyl-thymidine in DNA + L-cysteinyl-[protein] = a thymidine in DNA + S-methyl-L-cysteinyl-[protein]</text>
        <dbReference type="Rhea" id="RHEA:53428"/>
        <dbReference type="Rhea" id="RHEA-COMP:10131"/>
        <dbReference type="Rhea" id="RHEA-COMP:10132"/>
        <dbReference type="Rhea" id="RHEA-COMP:13555"/>
        <dbReference type="Rhea" id="RHEA-COMP:13556"/>
        <dbReference type="ChEBI" id="CHEBI:29950"/>
        <dbReference type="ChEBI" id="CHEBI:82612"/>
        <dbReference type="ChEBI" id="CHEBI:137386"/>
        <dbReference type="ChEBI" id="CHEBI:137387"/>
        <dbReference type="EC" id="2.1.1.63"/>
    </reaction>
</comment>
<evidence type="ECO:0000313" key="13">
    <source>
        <dbReference type="Proteomes" id="UP000595847"/>
    </source>
</evidence>
<dbReference type="InterPro" id="IPR014048">
    <property type="entry name" value="MethylDNA_cys_MeTrfase_DNA-bd"/>
</dbReference>
<dbReference type="InterPro" id="IPR036388">
    <property type="entry name" value="WH-like_DNA-bd_sf"/>
</dbReference>
<reference evidence="11 13" key="1">
    <citation type="submission" date="2020-12" db="EMBL/GenBank/DDBJ databases">
        <title>strain FJAT-54423T represents a novel species of the genus Brevibacillus.</title>
        <authorList>
            <person name="Tang R."/>
        </authorList>
    </citation>
    <scope>NUCLEOTIDE SEQUENCE [LARGE SCALE GENOMIC DNA]</scope>
    <source>
        <strain evidence="11 13">FJAT-54423</strain>
    </source>
</reference>
<dbReference type="Gene3D" id="1.10.10.10">
    <property type="entry name" value="Winged helix-like DNA-binding domain superfamily/Winged helix DNA-binding domain"/>
    <property type="match status" value="1"/>
</dbReference>
<keyword evidence="4 11" id="KW-0489">Methyltransferase</keyword>
<feature type="domain" description="Methylated-DNA-[protein]-cysteine S-methyltransferase DNA binding" evidence="9">
    <location>
        <begin position="91"/>
        <end position="170"/>
    </location>
</feature>
<gene>
    <name evidence="11" type="ORF">JD108_16575</name>
    <name evidence="12" type="ORF">KDJ56_16520</name>
</gene>
<dbReference type="EC" id="2.1.1.63" evidence="3"/>
<dbReference type="PANTHER" id="PTHR10815:SF12">
    <property type="entry name" value="METHYLATED-DNA--PROTEIN-CYSTEINE METHYLTRANSFERASE, INDUCIBLE"/>
    <property type="match status" value="1"/>
</dbReference>
<dbReference type="GO" id="GO:0006281">
    <property type="term" value="P:DNA repair"/>
    <property type="evidence" value="ECO:0007669"/>
    <property type="project" value="UniProtKB-KW"/>
</dbReference>
<evidence type="ECO:0000256" key="1">
    <source>
        <dbReference type="ARBA" id="ARBA00001286"/>
    </source>
</evidence>
<accession>A0A7T5EJ26</accession>
<keyword evidence="14" id="KW-1185">Reference proteome</keyword>
<dbReference type="KEGG" id="bcop:JD108_16575"/>
<dbReference type="Pfam" id="PF02870">
    <property type="entry name" value="Methyltransf_1N"/>
    <property type="match status" value="1"/>
</dbReference>
<keyword evidence="5 11" id="KW-0808">Transferase</keyword>
<dbReference type="FunFam" id="1.10.10.10:FF:000214">
    <property type="entry name" value="Methylated-DNA--protein-cysteine methyltransferase"/>
    <property type="match status" value="1"/>
</dbReference>
<dbReference type="Proteomes" id="UP000595847">
    <property type="component" value="Chromosome"/>
</dbReference>
<evidence type="ECO:0000256" key="7">
    <source>
        <dbReference type="ARBA" id="ARBA00023204"/>
    </source>
</evidence>
<dbReference type="CDD" id="cd06445">
    <property type="entry name" value="ATase"/>
    <property type="match status" value="1"/>
</dbReference>
<evidence type="ECO:0000256" key="8">
    <source>
        <dbReference type="ARBA" id="ARBA00049348"/>
    </source>
</evidence>
<dbReference type="GO" id="GO:0032259">
    <property type="term" value="P:methylation"/>
    <property type="evidence" value="ECO:0007669"/>
    <property type="project" value="UniProtKB-KW"/>
</dbReference>
<protein>
    <recommendedName>
        <fullName evidence="3">methylated-DNA--[protein]-cysteine S-methyltransferase</fullName>
        <ecNumber evidence="3">2.1.1.63</ecNumber>
    </recommendedName>
</protein>
<dbReference type="InterPro" id="IPR001497">
    <property type="entry name" value="MethylDNA_cys_MeTrfase_AS"/>
</dbReference>
<reference evidence="12" key="2">
    <citation type="submission" date="2021-04" db="EMBL/GenBank/DDBJ databases">
        <title>Brevibacillus composti FJAT-54423, complete genome.</title>
        <authorList>
            <person name="Tang R."/>
        </authorList>
    </citation>
    <scope>NUCLEOTIDE SEQUENCE</scope>
    <source>
        <strain evidence="12">FJAT-54424</strain>
    </source>
</reference>